<keyword evidence="4" id="KW-1133">Transmembrane helix</keyword>
<reference evidence="6 7" key="1">
    <citation type="submission" date="2024-09" db="EMBL/GenBank/DDBJ databases">
        <authorList>
            <person name="Sun Q."/>
            <person name="Mori K."/>
        </authorList>
    </citation>
    <scope>NUCLEOTIDE SEQUENCE [LARGE SCALE GENOMIC DNA]</scope>
    <source>
        <strain evidence="6 7">CECT 7955</strain>
    </source>
</reference>
<comment type="caution">
    <text evidence="6">The sequence shown here is derived from an EMBL/GenBank/DDBJ whole genome shotgun (WGS) entry which is preliminary data.</text>
</comment>
<dbReference type="EMBL" id="JBHMEY010000006">
    <property type="protein sequence ID" value="MFB9095429.1"/>
    <property type="molecule type" value="Genomic_DNA"/>
</dbReference>
<dbReference type="RefSeq" id="WP_236456993.1">
    <property type="nucleotide sequence ID" value="NZ_CBCSGE010000010.1"/>
</dbReference>
<dbReference type="CDD" id="cd06170">
    <property type="entry name" value="LuxR_C_like"/>
    <property type="match status" value="1"/>
</dbReference>
<keyword evidence="1" id="KW-0805">Transcription regulation</keyword>
<dbReference type="Gene3D" id="1.10.10.10">
    <property type="entry name" value="Winged helix-like DNA-binding domain superfamily/Winged helix DNA-binding domain"/>
    <property type="match status" value="1"/>
</dbReference>
<dbReference type="PANTHER" id="PTHR44688">
    <property type="entry name" value="DNA-BINDING TRANSCRIPTIONAL ACTIVATOR DEVR_DOSR"/>
    <property type="match status" value="1"/>
</dbReference>
<evidence type="ECO:0000259" key="5">
    <source>
        <dbReference type="PROSITE" id="PS50043"/>
    </source>
</evidence>
<feature type="transmembrane region" description="Helical" evidence="4">
    <location>
        <begin position="143"/>
        <end position="164"/>
    </location>
</feature>
<evidence type="ECO:0000256" key="2">
    <source>
        <dbReference type="ARBA" id="ARBA00023125"/>
    </source>
</evidence>
<sequence length="234" mass="27921">MKKYIFLLLIITFKLFGQNSTRTIPTKKLSLSEIYDKEYNFIDEEEQKFRKFKKQIKSITTEDYLEKIRTYSKDSLKTLAIKLLSLKELNEKKLLQKDISLNSEYYIRLLEELKSSEINNLEYFFLERELNSYYLIHLKKKQILSIILNIIFGIIILVLSYIIYSIKSQKRLTIIEELSNQEIKIKKHIIDGKSNKEIAEELFISLSTVKTHITNIYSKLNVSNRKELINKFQK</sequence>
<dbReference type="PROSITE" id="PS50043">
    <property type="entry name" value="HTH_LUXR_2"/>
    <property type="match status" value="1"/>
</dbReference>
<evidence type="ECO:0000256" key="3">
    <source>
        <dbReference type="ARBA" id="ARBA00023163"/>
    </source>
</evidence>
<gene>
    <name evidence="6" type="ORF">ACFFVF_02785</name>
</gene>
<proteinExistence type="predicted"/>
<name>A0ABV5GJ93_9FLAO</name>
<keyword evidence="4" id="KW-0472">Membrane</keyword>
<dbReference type="Proteomes" id="UP001589607">
    <property type="component" value="Unassembled WGS sequence"/>
</dbReference>
<dbReference type="PROSITE" id="PS00622">
    <property type="entry name" value="HTH_LUXR_1"/>
    <property type="match status" value="1"/>
</dbReference>
<dbReference type="SUPFAM" id="SSF46894">
    <property type="entry name" value="C-terminal effector domain of the bipartite response regulators"/>
    <property type="match status" value="1"/>
</dbReference>
<keyword evidence="7" id="KW-1185">Reference proteome</keyword>
<accession>A0ABV5GJ93</accession>
<protein>
    <submittedName>
        <fullName evidence="6">Response regulator transcription factor</fullName>
    </submittedName>
</protein>
<feature type="domain" description="HTH luxR-type" evidence="5">
    <location>
        <begin position="171"/>
        <end position="234"/>
    </location>
</feature>
<evidence type="ECO:0000256" key="4">
    <source>
        <dbReference type="SAM" id="Phobius"/>
    </source>
</evidence>
<keyword evidence="2" id="KW-0238">DNA-binding</keyword>
<dbReference type="Pfam" id="PF00196">
    <property type="entry name" value="GerE"/>
    <property type="match status" value="1"/>
</dbReference>
<dbReference type="PRINTS" id="PR00038">
    <property type="entry name" value="HTHLUXR"/>
</dbReference>
<organism evidence="6 7">
    <name type="scientific">Flavobacterium jumunjinense</name>
    <dbReference type="NCBI Taxonomy" id="998845"/>
    <lineage>
        <taxon>Bacteria</taxon>
        <taxon>Pseudomonadati</taxon>
        <taxon>Bacteroidota</taxon>
        <taxon>Flavobacteriia</taxon>
        <taxon>Flavobacteriales</taxon>
        <taxon>Flavobacteriaceae</taxon>
        <taxon>Flavobacterium</taxon>
    </lineage>
</organism>
<dbReference type="InterPro" id="IPR036388">
    <property type="entry name" value="WH-like_DNA-bd_sf"/>
</dbReference>
<dbReference type="PANTHER" id="PTHR44688:SF16">
    <property type="entry name" value="DNA-BINDING TRANSCRIPTIONAL ACTIVATOR DEVR_DOSR"/>
    <property type="match status" value="1"/>
</dbReference>
<evidence type="ECO:0000313" key="7">
    <source>
        <dbReference type="Proteomes" id="UP001589607"/>
    </source>
</evidence>
<keyword evidence="4" id="KW-0812">Transmembrane</keyword>
<dbReference type="InterPro" id="IPR016032">
    <property type="entry name" value="Sig_transdc_resp-reg_C-effctor"/>
</dbReference>
<dbReference type="SMART" id="SM00421">
    <property type="entry name" value="HTH_LUXR"/>
    <property type="match status" value="1"/>
</dbReference>
<keyword evidence="3" id="KW-0804">Transcription</keyword>
<evidence type="ECO:0000313" key="6">
    <source>
        <dbReference type="EMBL" id="MFB9095429.1"/>
    </source>
</evidence>
<dbReference type="InterPro" id="IPR000792">
    <property type="entry name" value="Tscrpt_reg_LuxR_C"/>
</dbReference>
<evidence type="ECO:0000256" key="1">
    <source>
        <dbReference type="ARBA" id="ARBA00023015"/>
    </source>
</evidence>